<dbReference type="InterPro" id="IPR004119">
    <property type="entry name" value="EcKL"/>
</dbReference>
<keyword evidence="3" id="KW-1185">Reference proteome</keyword>
<dbReference type="SUPFAM" id="SSF56112">
    <property type="entry name" value="Protein kinase-like (PK-like)"/>
    <property type="match status" value="1"/>
</dbReference>
<protein>
    <recommendedName>
        <fullName evidence="1">CHK kinase-like domain-containing protein</fullName>
    </recommendedName>
</protein>
<dbReference type="InterPro" id="IPR011009">
    <property type="entry name" value="Kinase-like_dom_sf"/>
</dbReference>
<evidence type="ECO:0000259" key="1">
    <source>
        <dbReference type="SMART" id="SM00587"/>
    </source>
</evidence>
<dbReference type="Gene3D" id="3.90.1200.10">
    <property type="match status" value="1"/>
</dbReference>
<dbReference type="Proteomes" id="UP000494040">
    <property type="component" value="Unassembled WGS sequence"/>
</dbReference>
<dbReference type="OMA" id="HNTIKEM"/>
<feature type="domain" description="CHK kinase-like" evidence="1">
    <location>
        <begin position="124"/>
        <end position="319"/>
    </location>
</feature>
<sequence length="406" mass="47437">MKVTQEWIELILSKNNRWRSIAKVVGFQIIPGVAKGENYSSDMSRLLVDVLLDSGQRESISIIVKSMPSTEFRRARLTEMGVFLREIYVYRDIIPNMEKLMEEAGDKSETVWCKCMDYTPYETLVLEDLSERGYKLVDRLKGLDFEHSKLAVLALAKFHAISVALQERGFIPLNIFEKGVYENAKAVADQFQEDMLLQFIEQSNKSWDDEWKPILAKIEHKMLRKIARLVDESTLMDESTFRVLCHSDFWHNNMLFKYDEEGCKPVIVKFVDFQHTTYQMPARDLQFFLNTSTSLTVRESYHEELILLYYKELIQKMALFKCKREAPSEKQFLRDVHRLDFYGLTTTITALPLMVVEKPEVVPDLEEFCKTSKENKCFDIGWAFKSSAYQEIMKIVIKKAIDKGLI</sequence>
<evidence type="ECO:0000313" key="2">
    <source>
        <dbReference type="EnsemblMetazoa" id="XP_014257218.1"/>
    </source>
</evidence>
<dbReference type="KEGG" id="clec:106671002"/>
<dbReference type="PANTHER" id="PTHR11012:SF56">
    <property type="entry name" value="CHK KINASE-LIKE DOMAIN-CONTAINING PROTEIN-RELATED"/>
    <property type="match status" value="1"/>
</dbReference>
<dbReference type="RefSeq" id="XP_014257218.1">
    <property type="nucleotide sequence ID" value="XM_014401732.2"/>
</dbReference>
<organism evidence="2 3">
    <name type="scientific">Cimex lectularius</name>
    <name type="common">Bed bug</name>
    <name type="synonym">Acanthia lectularia</name>
    <dbReference type="NCBI Taxonomy" id="79782"/>
    <lineage>
        <taxon>Eukaryota</taxon>
        <taxon>Metazoa</taxon>
        <taxon>Ecdysozoa</taxon>
        <taxon>Arthropoda</taxon>
        <taxon>Hexapoda</taxon>
        <taxon>Insecta</taxon>
        <taxon>Pterygota</taxon>
        <taxon>Neoptera</taxon>
        <taxon>Paraneoptera</taxon>
        <taxon>Hemiptera</taxon>
        <taxon>Heteroptera</taxon>
        <taxon>Panheteroptera</taxon>
        <taxon>Cimicomorpha</taxon>
        <taxon>Cimicidae</taxon>
        <taxon>Cimex</taxon>
    </lineage>
</organism>
<dbReference type="InterPro" id="IPR015897">
    <property type="entry name" value="CHK_kinase-like"/>
</dbReference>
<dbReference type="SMART" id="SM00587">
    <property type="entry name" value="CHK"/>
    <property type="match status" value="1"/>
</dbReference>
<proteinExistence type="predicted"/>
<dbReference type="Pfam" id="PF02958">
    <property type="entry name" value="EcKL"/>
    <property type="match status" value="1"/>
</dbReference>
<reference evidence="2" key="1">
    <citation type="submission" date="2022-01" db="UniProtKB">
        <authorList>
            <consortium name="EnsemblMetazoa"/>
        </authorList>
    </citation>
    <scope>IDENTIFICATION</scope>
</reference>
<dbReference type="PANTHER" id="PTHR11012">
    <property type="entry name" value="PROTEIN KINASE-LIKE DOMAIN-CONTAINING"/>
    <property type="match status" value="1"/>
</dbReference>
<evidence type="ECO:0000313" key="3">
    <source>
        <dbReference type="Proteomes" id="UP000494040"/>
    </source>
</evidence>
<dbReference type="EnsemblMetazoa" id="XM_014401732.2">
    <property type="protein sequence ID" value="XP_014257218.1"/>
    <property type="gene ID" value="LOC106671002"/>
</dbReference>
<dbReference type="AlphaFoldDB" id="A0A8I6S4W7"/>
<accession>A0A8I6S4W7</accession>
<name>A0A8I6S4W7_CIMLE</name>
<dbReference type="OrthoDB" id="6630780at2759"/>
<dbReference type="GeneID" id="106671002"/>